<gene>
    <name evidence="5" type="ORF">J2X26_003879</name>
</gene>
<dbReference type="Gene3D" id="3.40.50.150">
    <property type="entry name" value="Vaccinia Virus protein VP39"/>
    <property type="match status" value="1"/>
</dbReference>
<keyword evidence="1 5" id="KW-0489">Methyltransferase</keyword>
<evidence type="ECO:0000259" key="4">
    <source>
        <dbReference type="Pfam" id="PF13649"/>
    </source>
</evidence>
<dbReference type="GO" id="GO:0008168">
    <property type="term" value="F:methyltransferase activity"/>
    <property type="evidence" value="ECO:0007669"/>
    <property type="project" value="UniProtKB-KW"/>
</dbReference>
<dbReference type="RefSeq" id="WP_307494342.1">
    <property type="nucleotide sequence ID" value="NZ_JAUSVB010000006.1"/>
</dbReference>
<organism evidence="5 6">
    <name type="scientific">Cellulomonas humilata</name>
    <dbReference type="NCBI Taxonomy" id="144055"/>
    <lineage>
        <taxon>Bacteria</taxon>
        <taxon>Bacillati</taxon>
        <taxon>Actinomycetota</taxon>
        <taxon>Actinomycetes</taxon>
        <taxon>Micrococcales</taxon>
        <taxon>Cellulomonadaceae</taxon>
        <taxon>Cellulomonas</taxon>
    </lineage>
</organism>
<accession>A0ABU0EJS9</accession>
<evidence type="ECO:0000256" key="3">
    <source>
        <dbReference type="SAM" id="MobiDB-lite"/>
    </source>
</evidence>
<evidence type="ECO:0000256" key="1">
    <source>
        <dbReference type="ARBA" id="ARBA00022603"/>
    </source>
</evidence>
<evidence type="ECO:0000256" key="2">
    <source>
        <dbReference type="ARBA" id="ARBA00022679"/>
    </source>
</evidence>
<keyword evidence="6" id="KW-1185">Reference proteome</keyword>
<dbReference type="Pfam" id="PF13649">
    <property type="entry name" value="Methyltransf_25"/>
    <property type="match status" value="1"/>
</dbReference>
<feature type="region of interest" description="Disordered" evidence="3">
    <location>
        <begin position="159"/>
        <end position="178"/>
    </location>
</feature>
<dbReference type="SUPFAM" id="SSF53335">
    <property type="entry name" value="S-adenosyl-L-methionine-dependent methyltransferases"/>
    <property type="match status" value="1"/>
</dbReference>
<dbReference type="CDD" id="cd02440">
    <property type="entry name" value="AdoMet_MTases"/>
    <property type="match status" value="1"/>
</dbReference>
<dbReference type="PANTHER" id="PTHR43861:SF1">
    <property type="entry name" value="TRANS-ACONITATE 2-METHYLTRANSFERASE"/>
    <property type="match status" value="1"/>
</dbReference>
<feature type="domain" description="Methyltransferase" evidence="4">
    <location>
        <begin position="23"/>
        <end position="113"/>
    </location>
</feature>
<evidence type="ECO:0000313" key="5">
    <source>
        <dbReference type="EMBL" id="MDQ0375541.1"/>
    </source>
</evidence>
<dbReference type="GO" id="GO:0032259">
    <property type="term" value="P:methylation"/>
    <property type="evidence" value="ECO:0007669"/>
    <property type="project" value="UniProtKB-KW"/>
</dbReference>
<dbReference type="InterPro" id="IPR041698">
    <property type="entry name" value="Methyltransf_25"/>
</dbReference>
<sequence>MSAMDPVDRRLISEWAVGCGGPIVDAGCGPGHWTNLLTELGVAVEGVDLVPAFIELAKARFPATSYRVARLDDLGVPDGSAAGILAWYSLIHLEPDRVPTILQELRRCLRGDGSLVVGFFASERLEPFPHTVTTAYSWPVDELTQLVENAGFVVRDAHVRPNPRRPDRQHGVLVAGRP</sequence>
<reference evidence="5 6" key="1">
    <citation type="submission" date="2023-07" db="EMBL/GenBank/DDBJ databases">
        <title>Sorghum-associated microbial communities from plants grown in Nebraska, USA.</title>
        <authorList>
            <person name="Schachtman D."/>
        </authorList>
    </citation>
    <scope>NUCLEOTIDE SEQUENCE [LARGE SCALE GENOMIC DNA]</scope>
    <source>
        <strain evidence="5 6">BE332</strain>
    </source>
</reference>
<name>A0ABU0EJS9_9CELL</name>
<feature type="compositionally biased region" description="Basic and acidic residues" evidence="3">
    <location>
        <begin position="159"/>
        <end position="170"/>
    </location>
</feature>
<dbReference type="PANTHER" id="PTHR43861">
    <property type="entry name" value="TRANS-ACONITATE 2-METHYLTRANSFERASE-RELATED"/>
    <property type="match status" value="1"/>
</dbReference>
<dbReference type="Proteomes" id="UP001239626">
    <property type="component" value="Unassembled WGS sequence"/>
</dbReference>
<dbReference type="EMBL" id="JAUSVB010000006">
    <property type="protein sequence ID" value="MDQ0375541.1"/>
    <property type="molecule type" value="Genomic_DNA"/>
</dbReference>
<evidence type="ECO:0000313" key="6">
    <source>
        <dbReference type="Proteomes" id="UP001239626"/>
    </source>
</evidence>
<proteinExistence type="predicted"/>
<dbReference type="InterPro" id="IPR029063">
    <property type="entry name" value="SAM-dependent_MTases_sf"/>
</dbReference>
<keyword evidence="2" id="KW-0808">Transferase</keyword>
<comment type="caution">
    <text evidence="5">The sequence shown here is derived from an EMBL/GenBank/DDBJ whole genome shotgun (WGS) entry which is preliminary data.</text>
</comment>
<protein>
    <submittedName>
        <fullName evidence="5">SAM-dependent methyltransferase</fullName>
    </submittedName>
</protein>